<keyword evidence="4" id="KW-0862">Zinc</keyword>
<dbReference type="InterPro" id="IPR013087">
    <property type="entry name" value="Znf_C2H2_type"/>
</dbReference>
<keyword evidence="11" id="KW-1185">Reference proteome</keyword>
<feature type="region of interest" description="Disordered" evidence="7">
    <location>
        <begin position="52"/>
        <end position="100"/>
    </location>
</feature>
<comment type="caution">
    <text evidence="10">The sequence shown here is derived from an EMBL/GenBank/DDBJ whole genome shotgun (WGS) entry which is preliminary data.</text>
</comment>
<evidence type="ECO:0000313" key="11">
    <source>
        <dbReference type="Proteomes" id="UP001620645"/>
    </source>
</evidence>
<evidence type="ECO:0000256" key="1">
    <source>
        <dbReference type="ARBA" id="ARBA00022723"/>
    </source>
</evidence>
<dbReference type="InterPro" id="IPR043136">
    <property type="entry name" value="B30.2/SPRY_sf"/>
</dbReference>
<evidence type="ECO:0000256" key="3">
    <source>
        <dbReference type="ARBA" id="ARBA00022771"/>
    </source>
</evidence>
<dbReference type="InterPro" id="IPR050688">
    <property type="entry name" value="Zinc_finger/UBP_domain"/>
</dbReference>
<dbReference type="InterPro" id="IPR044736">
    <property type="entry name" value="Gid1/RanBPM/SPLA_SPRY"/>
</dbReference>
<organism evidence="10 11">
    <name type="scientific">Heterodera schachtii</name>
    <name type="common">Sugarbeet cyst nematode worm</name>
    <name type="synonym">Tylenchus schachtii</name>
    <dbReference type="NCBI Taxonomy" id="97005"/>
    <lineage>
        <taxon>Eukaryota</taxon>
        <taxon>Metazoa</taxon>
        <taxon>Ecdysozoa</taxon>
        <taxon>Nematoda</taxon>
        <taxon>Chromadorea</taxon>
        <taxon>Rhabditida</taxon>
        <taxon>Tylenchina</taxon>
        <taxon>Tylenchomorpha</taxon>
        <taxon>Tylenchoidea</taxon>
        <taxon>Heteroderidae</taxon>
        <taxon>Heteroderinae</taxon>
        <taxon>Heterodera</taxon>
    </lineage>
</organism>
<dbReference type="InterPro" id="IPR003877">
    <property type="entry name" value="SPRY_dom"/>
</dbReference>
<dbReference type="SUPFAM" id="SSF57667">
    <property type="entry name" value="beta-beta-alpha zinc fingers"/>
    <property type="match status" value="1"/>
</dbReference>
<dbReference type="Gene3D" id="2.60.120.920">
    <property type="match status" value="1"/>
</dbReference>
<dbReference type="PROSITE" id="PS50157">
    <property type="entry name" value="ZINC_FINGER_C2H2_2"/>
    <property type="match status" value="2"/>
</dbReference>
<evidence type="ECO:0000256" key="5">
    <source>
        <dbReference type="PROSITE-ProRule" id="PRU00042"/>
    </source>
</evidence>
<dbReference type="Gene3D" id="3.30.160.60">
    <property type="entry name" value="Classic Zinc Finger"/>
    <property type="match status" value="1"/>
</dbReference>
<dbReference type="InterPro" id="IPR013320">
    <property type="entry name" value="ConA-like_dom_sf"/>
</dbReference>
<dbReference type="Pfam" id="PF00622">
    <property type="entry name" value="SPRY"/>
    <property type="match status" value="1"/>
</dbReference>
<evidence type="ECO:0000256" key="4">
    <source>
        <dbReference type="ARBA" id="ARBA00022833"/>
    </source>
</evidence>
<dbReference type="Proteomes" id="UP001620645">
    <property type="component" value="Unassembled WGS sequence"/>
</dbReference>
<dbReference type="PROSITE" id="PS00028">
    <property type="entry name" value="ZINC_FINGER_C2H2_1"/>
    <property type="match status" value="1"/>
</dbReference>
<sequence>MFRSPSDPNPFSSTRCPYVFQARCGRPYCPFAHQADDTVDVVEGCLGYVSKTNPTTTTTNDGQHPYRRKLRSHADIEVDEEEDEKENRGPDGRKRKVPKVPHRCAKCPKKFVKFSGLQRHYLTHTDLKEFKCRLCPYESNQKEHLERHMSIHRYGEKCRFCGAPIVPQWFKHHEKTCTAAEERFSQLQNDQKKLLEKINELEKQQKEQSKATADQFSKILEKINELEKEQKQRKALLNFRQNYWDANVCHENLEIIANKSLIVHHKGTNSGYCSSVFAKHPILQDNKSSDIFYYEIAIGNEENWMSFGFAVKQQNKLDGTIRSRKGTYAIDSDGKIWINGEGKGINDEYCYGEGDTIGIGVNLATRHIIFTKNGHRLDSYGLLVASSFGDDSFHPFVSLHDSGDKIEANFGANFKFALEAL</sequence>
<dbReference type="SMART" id="SM00355">
    <property type="entry name" value="ZnF_C2H2"/>
    <property type="match status" value="2"/>
</dbReference>
<feature type="domain" description="B30.2/SPRY" evidence="9">
    <location>
        <begin position="222"/>
        <end position="415"/>
    </location>
</feature>
<evidence type="ECO:0000256" key="2">
    <source>
        <dbReference type="ARBA" id="ARBA00022737"/>
    </source>
</evidence>
<dbReference type="CDD" id="cd12885">
    <property type="entry name" value="SPRY_RanBP_like"/>
    <property type="match status" value="1"/>
</dbReference>
<evidence type="ECO:0000259" key="9">
    <source>
        <dbReference type="PROSITE" id="PS50188"/>
    </source>
</evidence>
<feature type="domain" description="C2H2-type" evidence="8">
    <location>
        <begin position="130"/>
        <end position="157"/>
    </location>
</feature>
<keyword evidence="3 5" id="KW-0863">Zinc-finger</keyword>
<dbReference type="PANTHER" id="PTHR24403:SF67">
    <property type="entry name" value="FI01116P-RELATED"/>
    <property type="match status" value="1"/>
</dbReference>
<evidence type="ECO:0000256" key="6">
    <source>
        <dbReference type="SAM" id="Coils"/>
    </source>
</evidence>
<feature type="domain" description="C2H2-type" evidence="8">
    <location>
        <begin position="102"/>
        <end position="129"/>
    </location>
</feature>
<dbReference type="EMBL" id="JBICCN010000188">
    <property type="protein sequence ID" value="KAL3086800.1"/>
    <property type="molecule type" value="Genomic_DNA"/>
</dbReference>
<dbReference type="FunFam" id="3.30.160.60:FF:000448">
    <property type="entry name" value="RE1-silencing transcription factor A"/>
    <property type="match status" value="1"/>
</dbReference>
<evidence type="ECO:0000256" key="7">
    <source>
        <dbReference type="SAM" id="MobiDB-lite"/>
    </source>
</evidence>
<dbReference type="InterPro" id="IPR001870">
    <property type="entry name" value="B30.2/SPRY"/>
</dbReference>
<dbReference type="SMART" id="SM00449">
    <property type="entry name" value="SPRY"/>
    <property type="match status" value="1"/>
</dbReference>
<dbReference type="AlphaFoldDB" id="A0ABD2J871"/>
<dbReference type="PANTHER" id="PTHR24403">
    <property type="entry name" value="ZINC FINGER PROTEIN"/>
    <property type="match status" value="1"/>
</dbReference>
<name>A0ABD2J871_HETSC</name>
<dbReference type="SUPFAM" id="SSF49899">
    <property type="entry name" value="Concanavalin A-like lectins/glucanases"/>
    <property type="match status" value="1"/>
</dbReference>
<evidence type="ECO:0000259" key="8">
    <source>
        <dbReference type="PROSITE" id="PS50157"/>
    </source>
</evidence>
<reference evidence="10 11" key="1">
    <citation type="submission" date="2024-10" db="EMBL/GenBank/DDBJ databases">
        <authorList>
            <person name="Kim D."/>
        </authorList>
    </citation>
    <scope>NUCLEOTIDE SEQUENCE [LARGE SCALE GENOMIC DNA]</scope>
    <source>
        <strain evidence="10">Taebaek</strain>
    </source>
</reference>
<dbReference type="GO" id="GO:0008270">
    <property type="term" value="F:zinc ion binding"/>
    <property type="evidence" value="ECO:0007669"/>
    <property type="project" value="UniProtKB-KW"/>
</dbReference>
<protein>
    <recommendedName>
        <fullName evidence="12">B30.2/SPRY domain-containing protein</fullName>
    </recommendedName>
</protein>
<evidence type="ECO:0008006" key="12">
    <source>
        <dbReference type="Google" id="ProtNLM"/>
    </source>
</evidence>
<keyword evidence="6" id="KW-0175">Coiled coil</keyword>
<feature type="coiled-coil region" evidence="6">
    <location>
        <begin position="170"/>
        <end position="211"/>
    </location>
</feature>
<dbReference type="PROSITE" id="PS50188">
    <property type="entry name" value="B302_SPRY"/>
    <property type="match status" value="1"/>
</dbReference>
<proteinExistence type="predicted"/>
<keyword evidence="2" id="KW-0677">Repeat</keyword>
<dbReference type="InterPro" id="IPR036236">
    <property type="entry name" value="Znf_C2H2_sf"/>
</dbReference>
<evidence type="ECO:0000313" key="10">
    <source>
        <dbReference type="EMBL" id="KAL3086800.1"/>
    </source>
</evidence>
<gene>
    <name evidence="10" type="ORF">niasHS_008587</name>
</gene>
<keyword evidence="1" id="KW-0479">Metal-binding</keyword>
<accession>A0ABD2J871</accession>